<proteinExistence type="predicted"/>
<reference evidence="1" key="1">
    <citation type="submission" date="2019-04" db="EMBL/GenBank/DDBJ databases">
        <title>Genome assembly of Zosterops borbonicus 15179.</title>
        <authorList>
            <person name="Leroy T."/>
            <person name="Anselmetti Y."/>
            <person name="Tilak M.-K."/>
            <person name="Nabholz B."/>
        </authorList>
    </citation>
    <scope>NUCLEOTIDE SEQUENCE</scope>
    <source>
        <strain evidence="1">HGM_15179</strain>
        <tissue evidence="1">Muscle</tissue>
    </source>
</reference>
<evidence type="ECO:0000313" key="1">
    <source>
        <dbReference type="EMBL" id="TRZ11050.1"/>
    </source>
</evidence>
<dbReference type="Proteomes" id="UP000796761">
    <property type="component" value="Unassembled WGS sequence"/>
</dbReference>
<keyword evidence="2" id="KW-1185">Reference proteome</keyword>
<name>A0A8K1G3W0_9PASS</name>
<protein>
    <submittedName>
        <fullName evidence="1">Uncharacterized protein</fullName>
    </submittedName>
</protein>
<organism evidence="1 2">
    <name type="scientific">Zosterops borbonicus</name>
    <dbReference type="NCBI Taxonomy" id="364589"/>
    <lineage>
        <taxon>Eukaryota</taxon>
        <taxon>Metazoa</taxon>
        <taxon>Chordata</taxon>
        <taxon>Craniata</taxon>
        <taxon>Vertebrata</taxon>
        <taxon>Euteleostomi</taxon>
        <taxon>Archelosauria</taxon>
        <taxon>Archosauria</taxon>
        <taxon>Dinosauria</taxon>
        <taxon>Saurischia</taxon>
        <taxon>Theropoda</taxon>
        <taxon>Coelurosauria</taxon>
        <taxon>Aves</taxon>
        <taxon>Neognathae</taxon>
        <taxon>Neoaves</taxon>
        <taxon>Telluraves</taxon>
        <taxon>Australaves</taxon>
        <taxon>Passeriformes</taxon>
        <taxon>Sylvioidea</taxon>
        <taxon>Zosteropidae</taxon>
        <taxon>Zosterops</taxon>
    </lineage>
</organism>
<gene>
    <name evidence="1" type="ORF">HGM15179_016063</name>
</gene>
<accession>A0A8K1G3W0</accession>
<comment type="caution">
    <text evidence="1">The sequence shown here is derived from an EMBL/GenBank/DDBJ whole genome shotgun (WGS) entry which is preliminary data.</text>
</comment>
<dbReference type="AlphaFoldDB" id="A0A8K1G3W0"/>
<dbReference type="EMBL" id="SWJQ01000767">
    <property type="protein sequence ID" value="TRZ11050.1"/>
    <property type="molecule type" value="Genomic_DNA"/>
</dbReference>
<sequence>MCDHGSSSSCRGSSRGTVSPGLFLSPSRAEQHTPLSCCFPQLSLALELLSLALELLSLALELLSLALELPSLALELPSLALELLSLALELLSLALELPRDTQGRPRQGMLIPLIPPLGYPSSSVHDQPHRTVNKQWKGKDWLEQLLENQWEVKRAEPQVQDVHSSTLGELICLE</sequence>
<evidence type="ECO:0000313" key="2">
    <source>
        <dbReference type="Proteomes" id="UP000796761"/>
    </source>
</evidence>